<accession>A0A6C0GI10</accession>
<dbReference type="Proteomes" id="UP000480178">
    <property type="component" value="Chromosome"/>
</dbReference>
<keyword evidence="2" id="KW-1185">Reference proteome</keyword>
<proteinExistence type="predicted"/>
<dbReference type="KEGG" id="rhoz:GXP67_12860"/>
<sequence>MQGITTVPKEIIGQAHFYKEEVLKNEDSRKIRQYFLLRAQTLGNLYHQKVNIVYLLRDGEIQQVETTVWAVEGDYIVLKGGVTIPVHAILEVEF</sequence>
<name>A0A6C0GI10_9BACT</name>
<gene>
    <name evidence="1" type="ORF">GXP67_12860</name>
</gene>
<dbReference type="AlphaFoldDB" id="A0A6C0GI10"/>
<evidence type="ECO:0000313" key="1">
    <source>
        <dbReference type="EMBL" id="QHT67454.1"/>
    </source>
</evidence>
<reference evidence="1 2" key="1">
    <citation type="submission" date="2020-01" db="EMBL/GenBank/DDBJ databases">
        <authorList>
            <person name="Kim M.K."/>
        </authorList>
    </citation>
    <scope>NUCLEOTIDE SEQUENCE [LARGE SCALE GENOMIC DNA]</scope>
    <source>
        <strain evidence="1 2">172606-1</strain>
    </source>
</reference>
<evidence type="ECO:0000313" key="2">
    <source>
        <dbReference type="Proteomes" id="UP000480178"/>
    </source>
</evidence>
<dbReference type="EMBL" id="CP048222">
    <property type="protein sequence ID" value="QHT67454.1"/>
    <property type="molecule type" value="Genomic_DNA"/>
</dbReference>
<dbReference type="RefSeq" id="WP_162443483.1">
    <property type="nucleotide sequence ID" value="NZ_CP048222.1"/>
</dbReference>
<protein>
    <submittedName>
        <fullName evidence="1">Uncharacterized protein</fullName>
    </submittedName>
</protein>
<organism evidence="1 2">
    <name type="scientific">Rhodocytophaga rosea</name>
    <dbReference type="NCBI Taxonomy" id="2704465"/>
    <lineage>
        <taxon>Bacteria</taxon>
        <taxon>Pseudomonadati</taxon>
        <taxon>Bacteroidota</taxon>
        <taxon>Cytophagia</taxon>
        <taxon>Cytophagales</taxon>
        <taxon>Rhodocytophagaceae</taxon>
        <taxon>Rhodocytophaga</taxon>
    </lineage>
</organism>